<dbReference type="Pfam" id="PF20244">
    <property type="entry name" value="DUF6599"/>
    <property type="match status" value="1"/>
</dbReference>
<evidence type="ECO:0000313" key="2">
    <source>
        <dbReference type="Proteomes" id="UP000593892"/>
    </source>
</evidence>
<dbReference type="RefSeq" id="WP_194452159.1">
    <property type="nucleotide sequence ID" value="NZ_CP063849.1"/>
</dbReference>
<dbReference type="Proteomes" id="UP000593892">
    <property type="component" value="Chromosome"/>
</dbReference>
<organism evidence="1 2">
    <name type="scientific">Paludibaculum fermentans</name>
    <dbReference type="NCBI Taxonomy" id="1473598"/>
    <lineage>
        <taxon>Bacteria</taxon>
        <taxon>Pseudomonadati</taxon>
        <taxon>Acidobacteriota</taxon>
        <taxon>Terriglobia</taxon>
        <taxon>Bryobacterales</taxon>
        <taxon>Bryobacteraceae</taxon>
        <taxon>Paludibaculum</taxon>
    </lineage>
</organism>
<gene>
    <name evidence="1" type="ORF">IRI77_11245</name>
</gene>
<dbReference type="EMBL" id="CP063849">
    <property type="protein sequence ID" value="QOY90496.1"/>
    <property type="molecule type" value="Genomic_DNA"/>
</dbReference>
<accession>A0A7S7NVD8</accession>
<dbReference type="InterPro" id="IPR046534">
    <property type="entry name" value="DUF6599"/>
</dbReference>
<evidence type="ECO:0000313" key="1">
    <source>
        <dbReference type="EMBL" id="QOY90496.1"/>
    </source>
</evidence>
<dbReference type="AlphaFoldDB" id="A0A7S7NVD8"/>
<dbReference type="KEGG" id="pfer:IRI77_11245"/>
<reference evidence="1 2" key="1">
    <citation type="submission" date="2020-10" db="EMBL/GenBank/DDBJ databases">
        <title>Complete genome sequence of Paludibaculum fermentans P105T, a facultatively anaerobic acidobacterium capable of dissimilatory Fe(III) reduction.</title>
        <authorList>
            <person name="Dedysh S.N."/>
            <person name="Beletsky A.V."/>
            <person name="Kulichevskaya I.S."/>
            <person name="Mardanov A.V."/>
            <person name="Ravin N.V."/>
        </authorList>
    </citation>
    <scope>NUCLEOTIDE SEQUENCE [LARGE SCALE GENOMIC DNA]</scope>
    <source>
        <strain evidence="1 2">P105</strain>
    </source>
</reference>
<sequence length="273" mass="29479">MRAFLLSLIGMVAMGQSPDCSISPGFVQDGKVRQFDTETLYEYMNGNSEGYFLYGFKSMTGITCKKAGVTLIADISTFPSPELAYGMFTGNLDPRLPTEKIGAGGQVTGRKVLFVKGQFLGEIAAEPEGEYTALLRAAAVEFARKITGTTETPAELAWFPKEHLQAGSPRLVPQSVLGLRILKRGYLAQYEEGKSFVVTEDSPASATALFAKLKERFPGGSATQVGDEGYVTEDRYLGKMCLFRKGMRVAGFTNAPPSGDAAQRALQLAARIP</sequence>
<protein>
    <submittedName>
        <fullName evidence="1">Uncharacterized protein</fullName>
    </submittedName>
</protein>
<name>A0A7S7NVD8_PALFE</name>
<proteinExistence type="predicted"/>
<keyword evidence="2" id="KW-1185">Reference proteome</keyword>